<organism evidence="1">
    <name type="scientific">Arundo donax</name>
    <name type="common">Giant reed</name>
    <name type="synonym">Donax arundinaceus</name>
    <dbReference type="NCBI Taxonomy" id="35708"/>
    <lineage>
        <taxon>Eukaryota</taxon>
        <taxon>Viridiplantae</taxon>
        <taxon>Streptophyta</taxon>
        <taxon>Embryophyta</taxon>
        <taxon>Tracheophyta</taxon>
        <taxon>Spermatophyta</taxon>
        <taxon>Magnoliopsida</taxon>
        <taxon>Liliopsida</taxon>
        <taxon>Poales</taxon>
        <taxon>Poaceae</taxon>
        <taxon>PACMAD clade</taxon>
        <taxon>Arundinoideae</taxon>
        <taxon>Arundineae</taxon>
        <taxon>Arundo</taxon>
    </lineage>
</organism>
<dbReference type="EMBL" id="GBRH01227786">
    <property type="protein sequence ID" value="JAD70109.1"/>
    <property type="molecule type" value="Transcribed_RNA"/>
</dbReference>
<proteinExistence type="predicted"/>
<reference evidence="1" key="1">
    <citation type="submission" date="2014-09" db="EMBL/GenBank/DDBJ databases">
        <authorList>
            <person name="Magalhaes I.L.F."/>
            <person name="Oliveira U."/>
            <person name="Santos F.R."/>
            <person name="Vidigal T.H.D.A."/>
            <person name="Brescovit A.D."/>
            <person name="Santos A.J."/>
        </authorList>
    </citation>
    <scope>NUCLEOTIDE SEQUENCE</scope>
    <source>
        <tissue evidence="1">Shoot tissue taken approximately 20 cm above the soil surface</tissue>
    </source>
</reference>
<protein>
    <submittedName>
        <fullName evidence="1">Uncharacterized protein</fullName>
    </submittedName>
</protein>
<evidence type="ECO:0000313" key="1">
    <source>
        <dbReference type="EMBL" id="JAD70109.1"/>
    </source>
</evidence>
<accession>A0A0A9C1I4</accession>
<sequence>MSCLVTLFCRACSEPILLVTVQLADSLVLFSSEKLWHHSPSIKCPTVQHCKGIKAFAYYD</sequence>
<reference evidence="1" key="2">
    <citation type="journal article" date="2015" name="Data Brief">
        <title>Shoot transcriptome of the giant reed, Arundo donax.</title>
        <authorList>
            <person name="Barrero R.A."/>
            <person name="Guerrero F.D."/>
            <person name="Moolhuijzen P."/>
            <person name="Goolsby J.A."/>
            <person name="Tidwell J."/>
            <person name="Bellgard S.E."/>
            <person name="Bellgard M.I."/>
        </authorList>
    </citation>
    <scope>NUCLEOTIDE SEQUENCE</scope>
    <source>
        <tissue evidence="1">Shoot tissue taken approximately 20 cm above the soil surface</tissue>
    </source>
</reference>
<name>A0A0A9C1I4_ARUDO</name>
<dbReference type="AlphaFoldDB" id="A0A0A9C1I4"/>